<dbReference type="GeneID" id="19969158"/>
<accession>W2S1U9</accession>
<dbReference type="Proteomes" id="UP000030752">
    <property type="component" value="Unassembled WGS sequence"/>
</dbReference>
<name>W2S1U9_CYPE1</name>
<evidence type="ECO:0000256" key="1">
    <source>
        <dbReference type="SAM" id="MobiDB-lite"/>
    </source>
</evidence>
<dbReference type="EMBL" id="KB822718">
    <property type="protein sequence ID" value="ETN42662.1"/>
    <property type="molecule type" value="Genomic_DNA"/>
</dbReference>
<feature type="compositionally biased region" description="Polar residues" evidence="1">
    <location>
        <begin position="1"/>
        <end position="13"/>
    </location>
</feature>
<dbReference type="RefSeq" id="XP_008714398.1">
    <property type="nucleotide sequence ID" value="XM_008716176.1"/>
</dbReference>
<organism evidence="2 3">
    <name type="scientific">Cyphellophora europaea (strain CBS 101466)</name>
    <name type="common">Phialophora europaea</name>
    <dbReference type="NCBI Taxonomy" id="1220924"/>
    <lineage>
        <taxon>Eukaryota</taxon>
        <taxon>Fungi</taxon>
        <taxon>Dikarya</taxon>
        <taxon>Ascomycota</taxon>
        <taxon>Pezizomycotina</taxon>
        <taxon>Eurotiomycetes</taxon>
        <taxon>Chaetothyriomycetidae</taxon>
        <taxon>Chaetothyriales</taxon>
        <taxon>Cyphellophoraceae</taxon>
        <taxon>Cyphellophora</taxon>
    </lineage>
</organism>
<gene>
    <name evidence="2" type="ORF">HMPREF1541_01819</name>
</gene>
<feature type="region of interest" description="Disordered" evidence="1">
    <location>
        <begin position="316"/>
        <end position="340"/>
    </location>
</feature>
<dbReference type="VEuPathDB" id="FungiDB:HMPREF1541_01819"/>
<evidence type="ECO:0000313" key="2">
    <source>
        <dbReference type="EMBL" id="ETN42662.1"/>
    </source>
</evidence>
<protein>
    <submittedName>
        <fullName evidence="2">Uncharacterized protein</fullName>
    </submittedName>
</protein>
<feature type="region of interest" description="Disordered" evidence="1">
    <location>
        <begin position="68"/>
        <end position="99"/>
    </location>
</feature>
<dbReference type="InParanoid" id="W2S1U9"/>
<keyword evidence="3" id="KW-1185">Reference proteome</keyword>
<evidence type="ECO:0000313" key="3">
    <source>
        <dbReference type="Proteomes" id="UP000030752"/>
    </source>
</evidence>
<feature type="compositionally biased region" description="Polar residues" evidence="1">
    <location>
        <begin position="83"/>
        <end position="99"/>
    </location>
</feature>
<sequence length="340" mass="36405">MQANAPVATTANPMTLHGTHPAAFDSNRHSRNVVAGARTSPSLHLNTLVETIYGLPLPFTNTHSINTAVSTTPASHTPDHNPTHSTAQDQNSDVGVGNIIQTPPQQLQAHASTPPVVADSYGECPSNYASWKFFPGKHVVPPPGLSCYDVCQQFPNSLNHAVLDAFLQRNWSAGEIKECLPKNVQDALKGTTAAENPTFLTNRLTKRTTKLIQDGLWDNLVSNGRNGNFLRNDGRPADMPKHKSMREPLPPFASVVQQTRAAGVVTRARNAANRRVTAGEAAMASSAALAQSGSVLATTAGNTELYEEKQMSDVQAGFVQHDEDDLTDGEDEDGSDAELA</sequence>
<dbReference type="HOGENOM" id="CLU_816406_0_0_1"/>
<feature type="region of interest" description="Disordered" evidence="1">
    <location>
        <begin position="1"/>
        <end position="26"/>
    </location>
</feature>
<feature type="compositionally biased region" description="Acidic residues" evidence="1">
    <location>
        <begin position="322"/>
        <end position="340"/>
    </location>
</feature>
<reference evidence="2 3" key="1">
    <citation type="submission" date="2013-03" db="EMBL/GenBank/DDBJ databases">
        <title>The Genome Sequence of Phialophora europaea CBS 101466.</title>
        <authorList>
            <consortium name="The Broad Institute Genomics Platform"/>
            <person name="Cuomo C."/>
            <person name="de Hoog S."/>
            <person name="Gorbushina A."/>
            <person name="Walker B."/>
            <person name="Young S.K."/>
            <person name="Zeng Q."/>
            <person name="Gargeya S."/>
            <person name="Fitzgerald M."/>
            <person name="Haas B."/>
            <person name="Abouelleil A."/>
            <person name="Allen A.W."/>
            <person name="Alvarado L."/>
            <person name="Arachchi H.M."/>
            <person name="Berlin A.M."/>
            <person name="Chapman S.B."/>
            <person name="Gainer-Dewar J."/>
            <person name="Goldberg J."/>
            <person name="Griggs A."/>
            <person name="Gujja S."/>
            <person name="Hansen M."/>
            <person name="Howarth C."/>
            <person name="Imamovic A."/>
            <person name="Ireland A."/>
            <person name="Larimer J."/>
            <person name="McCowan C."/>
            <person name="Murphy C."/>
            <person name="Pearson M."/>
            <person name="Poon T.W."/>
            <person name="Priest M."/>
            <person name="Roberts A."/>
            <person name="Saif S."/>
            <person name="Shea T."/>
            <person name="Sisk P."/>
            <person name="Sykes S."/>
            <person name="Wortman J."/>
            <person name="Nusbaum C."/>
            <person name="Birren B."/>
        </authorList>
    </citation>
    <scope>NUCLEOTIDE SEQUENCE [LARGE SCALE GENOMIC DNA]</scope>
    <source>
        <strain evidence="2 3">CBS 101466</strain>
    </source>
</reference>
<proteinExistence type="predicted"/>
<dbReference type="AlphaFoldDB" id="W2S1U9"/>